<evidence type="ECO:0000256" key="5">
    <source>
        <dbReference type="ARBA" id="ARBA00022676"/>
    </source>
</evidence>
<feature type="transmembrane region" description="Helical" evidence="22">
    <location>
        <begin position="373"/>
        <end position="393"/>
    </location>
</feature>
<comment type="pathway">
    <text evidence="2">Cell wall biogenesis; peptidoglycan biosynthesis.</text>
</comment>
<evidence type="ECO:0000313" key="24">
    <source>
        <dbReference type="Proteomes" id="UP000318336"/>
    </source>
</evidence>
<keyword evidence="10 22" id="KW-1133">Transmembrane helix</keyword>
<reference evidence="23 24" key="1">
    <citation type="submission" date="2019-06" db="EMBL/GenBank/DDBJ databases">
        <title>Sequencing the genomes of 1000 actinobacteria strains.</title>
        <authorList>
            <person name="Klenk H.-P."/>
        </authorList>
    </citation>
    <scope>NUCLEOTIDE SEQUENCE [LARGE SCALE GENOMIC DNA]</scope>
    <source>
        <strain evidence="23 24">DSM 24617</strain>
    </source>
</reference>
<keyword evidence="4 23" id="KW-0132">Cell division</keyword>
<dbReference type="GO" id="GO:0071555">
    <property type="term" value="P:cell wall organization"/>
    <property type="evidence" value="ECO:0007669"/>
    <property type="project" value="UniProtKB-KW"/>
</dbReference>
<dbReference type="GO" id="GO:0032153">
    <property type="term" value="C:cell division site"/>
    <property type="evidence" value="ECO:0007669"/>
    <property type="project" value="TreeGrafter"/>
</dbReference>
<dbReference type="GO" id="GO:0051301">
    <property type="term" value="P:cell division"/>
    <property type="evidence" value="ECO:0007669"/>
    <property type="project" value="UniProtKB-KW"/>
</dbReference>
<evidence type="ECO:0000256" key="2">
    <source>
        <dbReference type="ARBA" id="ARBA00004752"/>
    </source>
</evidence>
<evidence type="ECO:0000256" key="22">
    <source>
        <dbReference type="SAM" id="Phobius"/>
    </source>
</evidence>
<evidence type="ECO:0000256" key="12">
    <source>
        <dbReference type="ARBA" id="ARBA00023306"/>
    </source>
</evidence>
<dbReference type="Pfam" id="PF01098">
    <property type="entry name" value="FTSW_RODA_SPOVE"/>
    <property type="match status" value="1"/>
</dbReference>
<dbReference type="RefSeq" id="WP_142004863.1">
    <property type="nucleotide sequence ID" value="NZ_CAJTBP010000001.1"/>
</dbReference>
<protein>
    <recommendedName>
        <fullName evidence="17">Probable peptidoglycan glycosyltransferase FtsW</fullName>
        <ecNumber evidence="19">2.4.99.28</ecNumber>
    </recommendedName>
    <alternativeName>
        <fullName evidence="18">Cell division protein FtsW</fullName>
    </alternativeName>
    <alternativeName>
        <fullName evidence="15">Cell wall polymerase</fullName>
    </alternativeName>
    <alternativeName>
        <fullName evidence="14">Peptidoglycan polymerase</fullName>
    </alternativeName>
</protein>
<dbReference type="InterPro" id="IPR013437">
    <property type="entry name" value="FtsW"/>
</dbReference>
<evidence type="ECO:0000256" key="13">
    <source>
        <dbReference type="ARBA" id="ARBA00023316"/>
    </source>
</evidence>
<keyword evidence="24" id="KW-1185">Reference proteome</keyword>
<evidence type="ECO:0000256" key="8">
    <source>
        <dbReference type="ARBA" id="ARBA00022960"/>
    </source>
</evidence>
<organism evidence="23 24">
    <name type="scientific">Barrientosiimonas humi</name>
    <dbReference type="NCBI Taxonomy" id="999931"/>
    <lineage>
        <taxon>Bacteria</taxon>
        <taxon>Bacillati</taxon>
        <taxon>Actinomycetota</taxon>
        <taxon>Actinomycetes</taxon>
        <taxon>Micrococcales</taxon>
        <taxon>Dermacoccaceae</taxon>
        <taxon>Barrientosiimonas</taxon>
    </lineage>
</organism>
<dbReference type="EMBL" id="VFOK01000001">
    <property type="protein sequence ID" value="TQL32791.1"/>
    <property type="molecule type" value="Genomic_DNA"/>
</dbReference>
<keyword evidence="8" id="KW-0133">Cell shape</keyword>
<evidence type="ECO:0000256" key="7">
    <source>
        <dbReference type="ARBA" id="ARBA00022692"/>
    </source>
</evidence>
<dbReference type="PROSITE" id="PS00428">
    <property type="entry name" value="FTSW_RODA_SPOVE"/>
    <property type="match status" value="1"/>
</dbReference>
<keyword evidence="11 22" id="KW-0472">Membrane</keyword>
<keyword evidence="6" id="KW-0808">Transferase</keyword>
<comment type="subcellular location">
    <subcellularLocation>
        <location evidence="1">Cell membrane</location>
        <topology evidence="1">Multi-pass membrane protein</topology>
    </subcellularLocation>
</comment>
<evidence type="ECO:0000256" key="11">
    <source>
        <dbReference type="ARBA" id="ARBA00023136"/>
    </source>
</evidence>
<dbReference type="GO" id="GO:0015648">
    <property type="term" value="F:lipid-linked peptidoglycan transporter activity"/>
    <property type="evidence" value="ECO:0007669"/>
    <property type="project" value="TreeGrafter"/>
</dbReference>
<keyword evidence="3" id="KW-1003">Cell membrane</keyword>
<feature type="transmembrane region" description="Helical" evidence="22">
    <location>
        <begin position="296"/>
        <end position="322"/>
    </location>
</feature>
<evidence type="ECO:0000256" key="10">
    <source>
        <dbReference type="ARBA" id="ARBA00022989"/>
    </source>
</evidence>
<feature type="transmembrane region" description="Helical" evidence="22">
    <location>
        <begin position="334"/>
        <end position="353"/>
    </location>
</feature>
<dbReference type="NCBIfam" id="TIGR02614">
    <property type="entry name" value="ftsW"/>
    <property type="match status" value="1"/>
</dbReference>
<dbReference type="Proteomes" id="UP000318336">
    <property type="component" value="Unassembled WGS sequence"/>
</dbReference>
<keyword evidence="9" id="KW-0573">Peptidoglycan synthesis</keyword>
<dbReference type="InterPro" id="IPR018365">
    <property type="entry name" value="Cell_cycle_FtsW-rel_CS"/>
</dbReference>
<gene>
    <name evidence="23" type="ORF">FB554_0923</name>
</gene>
<evidence type="ECO:0000256" key="19">
    <source>
        <dbReference type="ARBA" id="ARBA00044770"/>
    </source>
</evidence>
<feature type="transmembrane region" description="Helical" evidence="22">
    <location>
        <begin position="195"/>
        <end position="212"/>
    </location>
</feature>
<feature type="transmembrane region" description="Helical" evidence="22">
    <location>
        <begin position="172"/>
        <end position="189"/>
    </location>
</feature>
<comment type="function">
    <text evidence="21">Peptidoglycan polymerase that is essential for cell division.</text>
</comment>
<dbReference type="EC" id="2.4.99.28" evidence="19"/>
<name>A0A542XAE0_9MICO</name>
<dbReference type="GO" id="GO:0008360">
    <property type="term" value="P:regulation of cell shape"/>
    <property type="evidence" value="ECO:0007669"/>
    <property type="project" value="UniProtKB-KW"/>
</dbReference>
<dbReference type="OrthoDB" id="9768187at2"/>
<evidence type="ECO:0000256" key="20">
    <source>
        <dbReference type="ARBA" id="ARBA00049902"/>
    </source>
</evidence>
<keyword evidence="13" id="KW-0961">Cell wall biogenesis/degradation</keyword>
<feature type="transmembrane region" description="Helical" evidence="22">
    <location>
        <begin position="39"/>
        <end position="60"/>
    </location>
</feature>
<dbReference type="PANTHER" id="PTHR30474:SF2">
    <property type="entry name" value="PEPTIDOGLYCAN GLYCOSYLTRANSFERASE FTSW-RELATED"/>
    <property type="match status" value="1"/>
</dbReference>
<feature type="transmembrane region" description="Helical" evidence="22">
    <location>
        <begin position="80"/>
        <end position="98"/>
    </location>
</feature>
<evidence type="ECO:0000313" key="23">
    <source>
        <dbReference type="EMBL" id="TQL32791.1"/>
    </source>
</evidence>
<keyword evidence="5" id="KW-0328">Glycosyltransferase</keyword>
<feature type="transmembrane region" description="Helical" evidence="22">
    <location>
        <begin position="143"/>
        <end position="160"/>
    </location>
</feature>
<keyword evidence="12" id="KW-0131">Cell cycle</keyword>
<evidence type="ECO:0000256" key="3">
    <source>
        <dbReference type="ARBA" id="ARBA00022475"/>
    </source>
</evidence>
<sequence>MSATSAPERERPASTLSQLRNAPSVRSWRRRLESPVAPYYLILGATTLLVGLGLVMVLSASSVTSFQDSGSSFTIARQQAIYAALGVVAFAVASRFSVTWLKRMALPAFVLALVLQLAVFSPIGKEVKGNRNWIGFGSFTLQPSELGKLALVLAGALVLARKRKHIGRFAHAMLPFAPLAGALILLVLVGRDLGTVLVLLLIASTMLFVAGVRMRLFVAGAIAATAGVVFMVQGSDNRMSRIGSWLGACNDEAALSGACYQRVHATYALADGGWWGVGLGASREKWSWLPEAHNDFIFAIIGEELGLPGTLVVIGLYLAIAFAAYRIIAGTDDFFVRVASAGILVWIVGQAFINIGSVTGLLPVIGVPLPLVSAGGSALVTTLAALGVLVAFARNDPQCREALAARPSLVRRSLAVLPSRGQR</sequence>
<evidence type="ECO:0000256" key="6">
    <source>
        <dbReference type="ARBA" id="ARBA00022679"/>
    </source>
</evidence>
<feature type="transmembrane region" description="Helical" evidence="22">
    <location>
        <begin position="105"/>
        <end position="123"/>
    </location>
</feature>
<comment type="similarity">
    <text evidence="16">Belongs to the SEDS family. FtsW subfamily.</text>
</comment>
<feature type="transmembrane region" description="Helical" evidence="22">
    <location>
        <begin position="217"/>
        <end position="235"/>
    </location>
</feature>
<evidence type="ECO:0000256" key="4">
    <source>
        <dbReference type="ARBA" id="ARBA00022618"/>
    </source>
</evidence>
<evidence type="ECO:0000256" key="21">
    <source>
        <dbReference type="ARBA" id="ARBA00049966"/>
    </source>
</evidence>
<dbReference type="AlphaFoldDB" id="A0A542XAE0"/>
<evidence type="ECO:0000256" key="17">
    <source>
        <dbReference type="ARBA" id="ARBA00041185"/>
    </source>
</evidence>
<keyword evidence="7 22" id="KW-0812">Transmembrane</keyword>
<evidence type="ECO:0000256" key="9">
    <source>
        <dbReference type="ARBA" id="ARBA00022984"/>
    </source>
</evidence>
<evidence type="ECO:0000256" key="16">
    <source>
        <dbReference type="ARBA" id="ARBA00038053"/>
    </source>
</evidence>
<evidence type="ECO:0000256" key="18">
    <source>
        <dbReference type="ARBA" id="ARBA00041418"/>
    </source>
</evidence>
<comment type="catalytic activity">
    <reaction evidence="20">
        <text>[GlcNAc-(1-&gt;4)-Mur2Ac(oyl-L-Ala-gamma-D-Glu-L-Lys-D-Ala-D-Ala)](n)-di-trans,octa-cis-undecaprenyl diphosphate + beta-D-GlcNAc-(1-&gt;4)-Mur2Ac(oyl-L-Ala-gamma-D-Glu-L-Lys-D-Ala-D-Ala)-di-trans,octa-cis-undecaprenyl diphosphate = [GlcNAc-(1-&gt;4)-Mur2Ac(oyl-L-Ala-gamma-D-Glu-L-Lys-D-Ala-D-Ala)](n+1)-di-trans,octa-cis-undecaprenyl diphosphate + di-trans,octa-cis-undecaprenyl diphosphate + H(+)</text>
        <dbReference type="Rhea" id="RHEA:23708"/>
        <dbReference type="Rhea" id="RHEA-COMP:9602"/>
        <dbReference type="Rhea" id="RHEA-COMP:9603"/>
        <dbReference type="ChEBI" id="CHEBI:15378"/>
        <dbReference type="ChEBI" id="CHEBI:58405"/>
        <dbReference type="ChEBI" id="CHEBI:60033"/>
        <dbReference type="ChEBI" id="CHEBI:78435"/>
        <dbReference type="EC" id="2.4.99.28"/>
    </reaction>
</comment>
<dbReference type="GO" id="GO:0009252">
    <property type="term" value="P:peptidoglycan biosynthetic process"/>
    <property type="evidence" value="ECO:0007669"/>
    <property type="project" value="UniProtKB-KW"/>
</dbReference>
<dbReference type="GO" id="GO:0008955">
    <property type="term" value="F:peptidoglycan glycosyltransferase activity"/>
    <property type="evidence" value="ECO:0007669"/>
    <property type="project" value="UniProtKB-EC"/>
</dbReference>
<dbReference type="InterPro" id="IPR001182">
    <property type="entry name" value="FtsW/RodA"/>
</dbReference>
<comment type="caution">
    <text evidence="23">The sequence shown here is derived from an EMBL/GenBank/DDBJ whole genome shotgun (WGS) entry which is preliminary data.</text>
</comment>
<evidence type="ECO:0000256" key="14">
    <source>
        <dbReference type="ARBA" id="ARBA00032370"/>
    </source>
</evidence>
<proteinExistence type="inferred from homology"/>
<accession>A0A542XAE0</accession>
<evidence type="ECO:0000256" key="1">
    <source>
        <dbReference type="ARBA" id="ARBA00004651"/>
    </source>
</evidence>
<dbReference type="PANTHER" id="PTHR30474">
    <property type="entry name" value="CELL CYCLE PROTEIN"/>
    <property type="match status" value="1"/>
</dbReference>
<dbReference type="GO" id="GO:0005886">
    <property type="term" value="C:plasma membrane"/>
    <property type="evidence" value="ECO:0007669"/>
    <property type="project" value="UniProtKB-SubCell"/>
</dbReference>
<evidence type="ECO:0000256" key="15">
    <source>
        <dbReference type="ARBA" id="ARBA00033270"/>
    </source>
</evidence>